<keyword evidence="3" id="KW-1185">Reference proteome</keyword>
<dbReference type="AlphaFoldDB" id="A0A401JEA6"/>
<protein>
    <recommendedName>
        <fullName evidence="1">CNP1-like uncharacterized domain-containing protein</fullName>
    </recommendedName>
</protein>
<gene>
    <name evidence="2" type="ORF">SFMTTN_1768</name>
</gene>
<dbReference type="Proteomes" id="UP000286806">
    <property type="component" value="Unassembled WGS sequence"/>
</dbReference>
<reference evidence="2 3" key="1">
    <citation type="journal article" date="2019" name="Front. Microbiol.">
        <title>Genomes of Neutrophilic Sulfur-Oxidizing Chemolithoautotrophs Representing 9 Proteobacterial Species From 8 Genera.</title>
        <authorList>
            <person name="Watanabe T."/>
            <person name="Kojima H."/>
            <person name="Umezawa K."/>
            <person name="Hori C."/>
            <person name="Takasuka T.E."/>
            <person name="Kato Y."/>
            <person name="Fukui M."/>
        </authorList>
    </citation>
    <scope>NUCLEOTIDE SEQUENCE [LARGE SCALE GENOMIC DNA]</scope>
    <source>
        <strain evidence="2 3">TTN</strain>
    </source>
</reference>
<comment type="caution">
    <text evidence="2">The sequence shown here is derived from an EMBL/GenBank/DDBJ whole genome shotgun (WGS) entry which is preliminary data.</text>
</comment>
<accession>A0A401JEA6</accession>
<name>A0A401JEA6_9PROT</name>
<dbReference type="RefSeq" id="WP_223247756.1">
    <property type="nucleotide sequence ID" value="NZ_BGOW01000015.1"/>
</dbReference>
<organism evidence="2 3">
    <name type="scientific">Sulfuriferula multivorans</name>
    <dbReference type="NCBI Taxonomy" id="1559896"/>
    <lineage>
        <taxon>Bacteria</taxon>
        <taxon>Pseudomonadati</taxon>
        <taxon>Pseudomonadota</taxon>
        <taxon>Betaproteobacteria</taxon>
        <taxon>Nitrosomonadales</taxon>
        <taxon>Sulfuricellaceae</taxon>
        <taxon>Sulfuriferula</taxon>
    </lineage>
</organism>
<evidence type="ECO:0000313" key="3">
    <source>
        <dbReference type="Proteomes" id="UP000286806"/>
    </source>
</evidence>
<dbReference type="EMBL" id="BGOW01000015">
    <property type="protein sequence ID" value="GBL45956.1"/>
    <property type="molecule type" value="Genomic_DNA"/>
</dbReference>
<dbReference type="Pfam" id="PF08750">
    <property type="entry name" value="CNP1"/>
    <property type="match status" value="1"/>
</dbReference>
<proteinExistence type="predicted"/>
<feature type="domain" description="CNP1-like uncharacterised" evidence="1">
    <location>
        <begin position="20"/>
        <end position="153"/>
    </location>
</feature>
<sequence>MAPTLGHAWGLDFDRDFDEQKKPWEEVKAQLPSYPKDENLQAFYVSGIAGNHYFVDKTTLETDKDGVVRYVLVIKARGGATNVSFEGIRCANRERKIYAIGHADGTWSRAHDSKWQPIDSASSLSYHRALADEYLCPQGEMVSSPKDVLRNMRGAW</sequence>
<evidence type="ECO:0000313" key="2">
    <source>
        <dbReference type="EMBL" id="GBL45956.1"/>
    </source>
</evidence>
<evidence type="ECO:0000259" key="1">
    <source>
        <dbReference type="Pfam" id="PF08750"/>
    </source>
</evidence>
<dbReference type="InterPro" id="IPR014861">
    <property type="entry name" value="CNP1-like_dom"/>
</dbReference>